<dbReference type="InterPro" id="IPR042233">
    <property type="entry name" value="Cell_div_ZapA_N"/>
</dbReference>
<dbReference type="SUPFAM" id="SSF102829">
    <property type="entry name" value="Cell division protein ZapA-like"/>
    <property type="match status" value="1"/>
</dbReference>
<dbReference type="InterPro" id="IPR036192">
    <property type="entry name" value="Cell_div_ZapA-like_sf"/>
</dbReference>
<proteinExistence type="predicted"/>
<organism evidence="2 3">
    <name type="scientific">Zymomonas mobilis subsp. mobilis (strain ATCC 10988 / DSM 424 / LMG 404 / NCIMB 8938 / NRRL B-806 / ZM1)</name>
    <dbReference type="NCBI Taxonomy" id="555217"/>
    <lineage>
        <taxon>Bacteria</taxon>
        <taxon>Pseudomonadati</taxon>
        <taxon>Pseudomonadota</taxon>
        <taxon>Alphaproteobacteria</taxon>
        <taxon>Sphingomonadales</taxon>
        <taxon>Zymomonadaceae</taxon>
        <taxon>Zymomonas</taxon>
    </lineage>
</organism>
<evidence type="ECO:0000256" key="1">
    <source>
        <dbReference type="SAM" id="Coils"/>
    </source>
</evidence>
<dbReference type="RefSeq" id="WP_014500643.1">
    <property type="nucleotide sequence ID" value="NC_017262.1"/>
</dbReference>
<dbReference type="Gene3D" id="3.30.160.880">
    <property type="entry name" value="Cell division protein ZapA protomer, N-terminal domain"/>
    <property type="match status" value="1"/>
</dbReference>
<dbReference type="OrthoDB" id="9797575at2"/>
<dbReference type="KEGG" id="zmm:Zmob_0665"/>
<reference evidence="2 3" key="1">
    <citation type="journal article" date="2011" name="J. Bacteriol.">
        <title>Genome sequence of the ethanol-producing Zymomonas mobilis subsp. mobilis lectotype strain ATCC 10988.</title>
        <authorList>
            <person name="Pappas K.M."/>
            <person name="Kouvelis V.N."/>
            <person name="Saunders E."/>
            <person name="Brettin T.S."/>
            <person name="Bruce D."/>
            <person name="Detter C."/>
            <person name="Balakireva M."/>
            <person name="Han C.S."/>
            <person name="Savvakis G."/>
            <person name="Kyrpides N.C."/>
            <person name="Typas M.A."/>
        </authorList>
    </citation>
    <scope>NUCLEOTIDE SEQUENCE [LARGE SCALE GENOMIC DNA]</scope>
    <source>
        <strain evidence="3">ATCC 10988 / DSM 424 / CCUG 17860 / LMG 404 / NCIMB 8938 / NRRL B-806 / ZM1</strain>
    </source>
</reference>
<feature type="coiled-coil region" evidence="1">
    <location>
        <begin position="63"/>
        <end position="132"/>
    </location>
</feature>
<sequence length="133" mass="15217">MAQVDIIIGGRNYQLACRDGDENRLRFLADIVDKEVAKVSEQLHVAGDIRRLMLASLLLADQNEDIKSEASDAESQNQQLQQQKDQLTESLKLCQEKLKMEQEEKERLAVLIEDYAERMENIVNRLDDEAQAS</sequence>
<protein>
    <recommendedName>
        <fullName evidence="4">Cell division protein ZapA</fullName>
    </recommendedName>
</protein>
<gene>
    <name evidence="2" type="ordered locus">Zmob_0665</name>
</gene>
<evidence type="ECO:0000313" key="3">
    <source>
        <dbReference type="Proteomes" id="UP000001494"/>
    </source>
</evidence>
<dbReference type="EMBL" id="CP002850">
    <property type="protein sequence ID" value="AEH62507.1"/>
    <property type="molecule type" value="Genomic_DNA"/>
</dbReference>
<dbReference type="Pfam" id="PF05164">
    <property type="entry name" value="ZapA"/>
    <property type="match status" value="1"/>
</dbReference>
<name>A0A0H3G132_ZYMMA</name>
<dbReference type="Proteomes" id="UP000001494">
    <property type="component" value="Chromosome"/>
</dbReference>
<dbReference type="eggNOG" id="COG3027">
    <property type="taxonomic scope" value="Bacteria"/>
</dbReference>
<dbReference type="AlphaFoldDB" id="A0A0H3G132"/>
<accession>A0A0H3G132</accession>
<keyword evidence="1" id="KW-0175">Coiled coil</keyword>
<dbReference type="InterPro" id="IPR007838">
    <property type="entry name" value="Cell_div_ZapA-like"/>
</dbReference>
<evidence type="ECO:0008006" key="4">
    <source>
        <dbReference type="Google" id="ProtNLM"/>
    </source>
</evidence>
<dbReference type="HOGENOM" id="CLU_133828_2_0_5"/>
<evidence type="ECO:0000313" key="2">
    <source>
        <dbReference type="EMBL" id="AEH62507.1"/>
    </source>
</evidence>